<evidence type="ECO:0000256" key="1">
    <source>
        <dbReference type="ARBA" id="ARBA00005736"/>
    </source>
</evidence>
<dbReference type="PANTHER" id="PTHR21027">
    <property type="entry name" value="TRNA-SPLICING ENDONUCLEASE SUBUNIT SEN54"/>
    <property type="match status" value="1"/>
</dbReference>
<feature type="domain" description="tRNA-splicing endonuclease subunit Sen54 N-terminal" evidence="4">
    <location>
        <begin position="66"/>
        <end position="138"/>
    </location>
</feature>
<dbReference type="HOGENOM" id="CLU_028449_1_0_1"/>
<dbReference type="Proteomes" id="UP000002258">
    <property type="component" value="Chromosome 2"/>
</dbReference>
<name>A3LPV9_PICST</name>
<evidence type="ECO:0000259" key="4">
    <source>
        <dbReference type="Pfam" id="PF12928"/>
    </source>
</evidence>
<evidence type="ECO:0000313" key="5">
    <source>
        <dbReference type="EMBL" id="ABN64564.2"/>
    </source>
</evidence>
<feature type="compositionally biased region" description="Basic and acidic residues" evidence="3">
    <location>
        <begin position="377"/>
        <end position="393"/>
    </location>
</feature>
<dbReference type="GO" id="GO:0000379">
    <property type="term" value="P:tRNA-type intron splice site recognition and cleavage"/>
    <property type="evidence" value="ECO:0007669"/>
    <property type="project" value="TreeGrafter"/>
</dbReference>
<dbReference type="OrthoDB" id="408683at2759"/>
<dbReference type="FunCoup" id="A3LPV9">
    <property type="interactions" value="63"/>
</dbReference>
<dbReference type="AlphaFoldDB" id="A3LPV9"/>
<sequence>MADEVDEAAIVKDEANFDVEDEVQDWKFLNKSLASSGIPKRGEKEFAPDGTQVQNSSLQESRNAMYDALEGVRGHHLKSKLIAVWIASESKCIMPHARGNYFRDMGIPIHIGSKVKDGVELNSLEAVYLVERGSVVIYLGNESYDEFLKSSQESEFDYDSLIAMDLEFLYSVAFNNTGYSLDQYQIYSYLKRLGYLVQDFKQITKTDQRTRLPMVPSTLSVIPSFLNKIMATTVVKYLQSRLRQWGFLSYPLFHSLHFMTKHYFRYTDIYKSLRLIPAYSTHDSVKENLEASGYSITFNVWKPTPSFSKKNPPFPDFQVAVANTDSAKFPTLQTIQALHNSLNYTFPNERKTQVVPAVRQQKKNTMPPSKKVIRQKKQQERQSKLDESVRKKNDYNRKRDNLLKYGSNGRTVVIAVIDSGILNFVNLSEGDFSLQSSTDLEDIFPREDHGIIYNEK</sequence>
<comment type="similarity">
    <text evidence="1">Belongs to the SEN54 family.</text>
</comment>
<dbReference type="KEGG" id="pic:PICST_87156"/>
<dbReference type="Pfam" id="PF12928">
    <property type="entry name" value="tRNA_int_end_N2"/>
    <property type="match status" value="1"/>
</dbReference>
<dbReference type="GO" id="GO:0000214">
    <property type="term" value="C:tRNA-intron endonuclease complex"/>
    <property type="evidence" value="ECO:0007669"/>
    <property type="project" value="TreeGrafter"/>
</dbReference>
<keyword evidence="2" id="KW-0819">tRNA processing</keyword>
<dbReference type="EMBL" id="CP000496">
    <property type="protein sequence ID" value="ABN64564.2"/>
    <property type="molecule type" value="Genomic_DNA"/>
</dbReference>
<dbReference type="RefSeq" id="XP_001382593.2">
    <property type="nucleotide sequence ID" value="XM_001382556.1"/>
</dbReference>
<dbReference type="InterPro" id="IPR024337">
    <property type="entry name" value="tRNA_splic_suSen54"/>
</dbReference>
<evidence type="ECO:0000256" key="3">
    <source>
        <dbReference type="SAM" id="MobiDB-lite"/>
    </source>
</evidence>
<evidence type="ECO:0000313" key="6">
    <source>
        <dbReference type="Proteomes" id="UP000002258"/>
    </source>
</evidence>
<keyword evidence="6" id="KW-1185">Reference proteome</keyword>
<gene>
    <name evidence="5" type="ORF">PICST_87156</name>
</gene>
<dbReference type="OMA" id="MYMRLRH"/>
<dbReference type="InterPro" id="IPR024336">
    <property type="entry name" value="tRNA_splic_suSen54_N"/>
</dbReference>
<dbReference type="STRING" id="322104.A3LPV9"/>
<evidence type="ECO:0000256" key="2">
    <source>
        <dbReference type="ARBA" id="ARBA00022694"/>
    </source>
</evidence>
<organism evidence="5 6">
    <name type="scientific">Scheffersomyces stipitis (strain ATCC 58785 / CBS 6054 / NBRC 10063 / NRRL Y-11545)</name>
    <name type="common">Yeast</name>
    <name type="synonym">Pichia stipitis</name>
    <dbReference type="NCBI Taxonomy" id="322104"/>
    <lineage>
        <taxon>Eukaryota</taxon>
        <taxon>Fungi</taxon>
        <taxon>Dikarya</taxon>
        <taxon>Ascomycota</taxon>
        <taxon>Saccharomycotina</taxon>
        <taxon>Pichiomycetes</taxon>
        <taxon>Debaryomycetaceae</taxon>
        <taxon>Scheffersomyces</taxon>
    </lineage>
</organism>
<proteinExistence type="inferred from homology"/>
<accession>A3LPV9</accession>
<protein>
    <recommendedName>
        <fullName evidence="4">tRNA-splicing endonuclease subunit Sen54 N-terminal domain-containing protein</fullName>
    </recommendedName>
</protein>
<reference evidence="5 6" key="1">
    <citation type="journal article" date="2007" name="Nat. Biotechnol.">
        <title>Genome sequence of the lignocellulose-bioconverting and xylose-fermenting yeast Pichia stipitis.</title>
        <authorList>
            <person name="Jeffries T.W."/>
            <person name="Grigoriev I.V."/>
            <person name="Grimwood J."/>
            <person name="Laplaza J.M."/>
            <person name="Aerts A."/>
            <person name="Salamov A."/>
            <person name="Schmutz J."/>
            <person name="Lindquist E."/>
            <person name="Dehal P."/>
            <person name="Shapiro H."/>
            <person name="Jin Y.S."/>
            <person name="Passoth V."/>
            <person name="Richardson P.M."/>
        </authorList>
    </citation>
    <scope>NUCLEOTIDE SEQUENCE [LARGE SCALE GENOMIC DNA]</scope>
    <source>
        <strain evidence="6">ATCC 58785 / CBS 6054 / NBRC 10063 / NRRL Y-11545</strain>
    </source>
</reference>
<dbReference type="InParanoid" id="A3LPV9"/>
<feature type="region of interest" description="Disordered" evidence="3">
    <location>
        <begin position="354"/>
        <end position="393"/>
    </location>
</feature>
<dbReference type="GeneID" id="4837019"/>
<dbReference type="PANTHER" id="PTHR21027:SF1">
    <property type="entry name" value="TRNA-SPLICING ENDONUCLEASE SUBUNIT SEN54"/>
    <property type="match status" value="1"/>
</dbReference>
<dbReference type="eggNOG" id="KOG4772">
    <property type="taxonomic scope" value="Eukaryota"/>
</dbReference>